<organism evidence="2 3">
    <name type="scientific">Streptomyces mexicanus</name>
    <dbReference type="NCBI Taxonomy" id="178566"/>
    <lineage>
        <taxon>Bacteria</taxon>
        <taxon>Bacillati</taxon>
        <taxon>Actinomycetota</taxon>
        <taxon>Actinomycetes</taxon>
        <taxon>Kitasatosporales</taxon>
        <taxon>Streptomycetaceae</taxon>
        <taxon>Streptomyces</taxon>
    </lineage>
</organism>
<keyword evidence="3" id="KW-1185">Reference proteome</keyword>
<gene>
    <name evidence="2" type="ORF">H1R13_27490</name>
</gene>
<evidence type="ECO:0000313" key="2">
    <source>
        <dbReference type="EMBL" id="MBC2868573.1"/>
    </source>
</evidence>
<sequence length="268" mass="28577">MLSPSHIAVRTLRTAALLAAAALATTAFNTPPARDAVHPRLVVTHGGTAAHPAVYDGHGRRIDGITVEASHVVVENYRVTRPEAPGIDITGDDITVRNNTVTSPHGHDGDGIRFFGNHLKIQHNTVRGASNRYGHADCMQTFASDTPPSHHVLIEHNRCEHIDNMCLMAEGPNDGEGDGRGHTFDFTVRDNYCETLKASQALMFEDVQGASITGNTFAAATDHAIGLAIHSTGAHVCGNRINPHIRYEVGIDASSRPGYRGPIPGGAP</sequence>
<name>A0A7X1I8M9_9ACTN</name>
<dbReference type="AlphaFoldDB" id="A0A7X1I8M9"/>
<proteinExistence type="predicted"/>
<dbReference type="InterPro" id="IPR012334">
    <property type="entry name" value="Pectin_lyas_fold"/>
</dbReference>
<dbReference type="OrthoDB" id="4137415at2"/>
<reference evidence="2 3" key="1">
    <citation type="submission" date="2020-08" db="EMBL/GenBank/DDBJ databases">
        <title>Whole-Genome Sequence of French Clinical Streptomyces mexicanus Strain Q0842.</title>
        <authorList>
            <person name="Boxberger M."/>
            <person name="La Scola B."/>
        </authorList>
    </citation>
    <scope>NUCLEOTIDE SEQUENCE [LARGE SCALE GENOMIC DNA]</scope>
    <source>
        <strain evidence="2 3">Marseille-Q0842</strain>
    </source>
</reference>
<feature type="chain" id="PRO_5038998020" evidence="1">
    <location>
        <begin position="30"/>
        <end position="268"/>
    </location>
</feature>
<comment type="caution">
    <text evidence="2">The sequence shown here is derived from an EMBL/GenBank/DDBJ whole genome shotgun (WGS) entry which is preliminary data.</text>
</comment>
<keyword evidence="1" id="KW-0732">Signal</keyword>
<protein>
    <submittedName>
        <fullName evidence="2">Right-handed parallel beta-helix repeat-containing protein</fullName>
    </submittedName>
</protein>
<dbReference type="Gene3D" id="2.160.20.10">
    <property type="entry name" value="Single-stranded right-handed beta-helix, Pectin lyase-like"/>
    <property type="match status" value="1"/>
</dbReference>
<dbReference type="RefSeq" id="WP_159662490.1">
    <property type="nucleotide sequence ID" value="NZ_JACMHY010000013.1"/>
</dbReference>
<dbReference type="InterPro" id="IPR011050">
    <property type="entry name" value="Pectin_lyase_fold/virulence"/>
</dbReference>
<dbReference type="SUPFAM" id="SSF51126">
    <property type="entry name" value="Pectin lyase-like"/>
    <property type="match status" value="1"/>
</dbReference>
<dbReference type="Proteomes" id="UP000517694">
    <property type="component" value="Unassembled WGS sequence"/>
</dbReference>
<accession>A0A7X1I8M9</accession>
<dbReference type="EMBL" id="JACMHY010000013">
    <property type="protein sequence ID" value="MBC2868573.1"/>
    <property type="molecule type" value="Genomic_DNA"/>
</dbReference>
<evidence type="ECO:0000256" key="1">
    <source>
        <dbReference type="SAM" id="SignalP"/>
    </source>
</evidence>
<feature type="signal peptide" evidence="1">
    <location>
        <begin position="1"/>
        <end position="29"/>
    </location>
</feature>
<evidence type="ECO:0000313" key="3">
    <source>
        <dbReference type="Proteomes" id="UP000517694"/>
    </source>
</evidence>